<dbReference type="EMBL" id="BARS01022574">
    <property type="protein sequence ID" value="GAG01636.1"/>
    <property type="molecule type" value="Genomic_DNA"/>
</dbReference>
<proteinExistence type="predicted"/>
<evidence type="ECO:0000313" key="2">
    <source>
        <dbReference type="EMBL" id="GAG01636.1"/>
    </source>
</evidence>
<feature type="domain" description="Glycosyl transferase family 1" evidence="1">
    <location>
        <begin position="72"/>
        <end position="184"/>
    </location>
</feature>
<dbReference type="Pfam" id="PF00534">
    <property type="entry name" value="Glycos_transf_1"/>
    <property type="match status" value="1"/>
</dbReference>
<dbReference type="AlphaFoldDB" id="X0VM75"/>
<gene>
    <name evidence="2" type="ORF">S01H1_36076</name>
</gene>
<dbReference type="Gene3D" id="3.40.50.2000">
    <property type="entry name" value="Glycogen Phosphorylase B"/>
    <property type="match status" value="1"/>
</dbReference>
<dbReference type="SUPFAM" id="SSF53756">
    <property type="entry name" value="UDP-Glycosyltransferase/glycogen phosphorylase"/>
    <property type="match status" value="1"/>
</dbReference>
<comment type="caution">
    <text evidence="2">The sequence shown here is derived from an EMBL/GenBank/DDBJ whole genome shotgun (WGS) entry which is preliminary data.</text>
</comment>
<protein>
    <recommendedName>
        <fullName evidence="1">Glycosyl transferase family 1 domain-containing protein</fullName>
    </recommendedName>
</protein>
<feature type="non-terminal residue" evidence="2">
    <location>
        <position position="270"/>
    </location>
</feature>
<name>X0VM75_9ZZZZ</name>
<sequence>DINFFLELPNPLLFHTAKINIFVPNQEWCFKDWVNYLPLFDYVWCKTQLIKDIFDKYMDSSKVIYTSWNSIDKFSSKFEKKTNQCLHIAGRSILKGTNSLIETWKPEWPLLIVVYNKKTNNITEKEQHNIEYHRERLDDNALTELMNTSSIHLCPSEAEGFGHYINEARSCKSIVITTNAEPMKNFTNKKYLIDILETIDMKLTFGSRNIFDKTSLCNIMNNINSLNDNEILEDGIQMRLEYLENITIFRKNLQTEINKILNRINNNTIT</sequence>
<dbReference type="InterPro" id="IPR001296">
    <property type="entry name" value="Glyco_trans_1"/>
</dbReference>
<evidence type="ECO:0000259" key="1">
    <source>
        <dbReference type="Pfam" id="PF00534"/>
    </source>
</evidence>
<organism evidence="2">
    <name type="scientific">marine sediment metagenome</name>
    <dbReference type="NCBI Taxonomy" id="412755"/>
    <lineage>
        <taxon>unclassified sequences</taxon>
        <taxon>metagenomes</taxon>
        <taxon>ecological metagenomes</taxon>
    </lineage>
</organism>
<accession>X0VM75</accession>
<reference evidence="2" key="1">
    <citation type="journal article" date="2014" name="Front. Microbiol.">
        <title>High frequency of phylogenetically diverse reductive dehalogenase-homologous genes in deep subseafloor sedimentary metagenomes.</title>
        <authorList>
            <person name="Kawai M."/>
            <person name="Futagami T."/>
            <person name="Toyoda A."/>
            <person name="Takaki Y."/>
            <person name="Nishi S."/>
            <person name="Hori S."/>
            <person name="Arai W."/>
            <person name="Tsubouchi T."/>
            <person name="Morono Y."/>
            <person name="Uchiyama I."/>
            <person name="Ito T."/>
            <person name="Fujiyama A."/>
            <person name="Inagaki F."/>
            <person name="Takami H."/>
        </authorList>
    </citation>
    <scope>NUCLEOTIDE SEQUENCE</scope>
    <source>
        <strain evidence="2">Expedition CK06-06</strain>
    </source>
</reference>
<feature type="non-terminal residue" evidence="2">
    <location>
        <position position="1"/>
    </location>
</feature>
<dbReference type="GO" id="GO:0016757">
    <property type="term" value="F:glycosyltransferase activity"/>
    <property type="evidence" value="ECO:0007669"/>
    <property type="project" value="InterPro"/>
</dbReference>